<dbReference type="Proteomes" id="UP000525298">
    <property type="component" value="Unassembled WGS sequence"/>
</dbReference>
<reference evidence="2 3" key="1">
    <citation type="submission" date="2020-07" db="EMBL/GenBank/DDBJ databases">
        <title>Genomic Encyclopedia of Type Strains, Phase IV (KMG-IV): sequencing the most valuable type-strain genomes for metagenomic binning, comparative biology and taxonomic classification.</title>
        <authorList>
            <person name="Goeker M."/>
        </authorList>
    </citation>
    <scope>NUCLEOTIDE SEQUENCE [LARGE SCALE GENOMIC DNA]</scope>
    <source>
        <strain evidence="2 3">DSM 17721</strain>
    </source>
</reference>
<name>A0A7W0HK33_9BACT</name>
<sequence>MIEAFLGIIMEIISESWMNLRNVGKASQQAKRNHQDPFRTPYTDLLRSPDPMSRTVARAKIIVEGPSDSGNGRDTAYS</sequence>
<protein>
    <submittedName>
        <fullName evidence="2">Uncharacterized protein</fullName>
    </submittedName>
</protein>
<evidence type="ECO:0000256" key="1">
    <source>
        <dbReference type="SAM" id="MobiDB-lite"/>
    </source>
</evidence>
<comment type="caution">
    <text evidence="2">The sequence shown here is derived from an EMBL/GenBank/DDBJ whole genome shotgun (WGS) entry which is preliminary data.</text>
</comment>
<feature type="region of interest" description="Disordered" evidence="1">
    <location>
        <begin position="27"/>
        <end position="50"/>
    </location>
</feature>
<keyword evidence="3" id="KW-1185">Reference proteome</keyword>
<organism evidence="2 3">
    <name type="scientific">Desulfosalsimonas propionicica</name>
    <dbReference type="NCBI Taxonomy" id="332175"/>
    <lineage>
        <taxon>Bacteria</taxon>
        <taxon>Pseudomonadati</taxon>
        <taxon>Thermodesulfobacteriota</taxon>
        <taxon>Desulfobacteria</taxon>
        <taxon>Desulfobacterales</taxon>
        <taxon>Desulfosalsimonadaceae</taxon>
        <taxon>Desulfosalsimonas</taxon>
    </lineage>
</organism>
<gene>
    <name evidence="2" type="ORF">HNR65_001120</name>
</gene>
<dbReference type="EMBL" id="JACDUS010000002">
    <property type="protein sequence ID" value="MBA2880802.1"/>
    <property type="molecule type" value="Genomic_DNA"/>
</dbReference>
<proteinExistence type="predicted"/>
<dbReference type="RefSeq" id="WP_181550457.1">
    <property type="nucleotide sequence ID" value="NZ_JACDUS010000002.1"/>
</dbReference>
<evidence type="ECO:0000313" key="3">
    <source>
        <dbReference type="Proteomes" id="UP000525298"/>
    </source>
</evidence>
<accession>A0A7W0HK33</accession>
<evidence type="ECO:0000313" key="2">
    <source>
        <dbReference type="EMBL" id="MBA2880802.1"/>
    </source>
</evidence>
<dbReference type="AlphaFoldDB" id="A0A7W0HK33"/>